<sequence length="153" mass="17058">MFVTTADPKLEPPVVTVNTVLSLLALDYPAGKLSCYVSDDGCSAVTCYALREAAEFAKLWVPFCKKHGVKVRAPFVYFSGLAVGLGGGHVRDDDDAEFLRAWTLVKNEYEELVRWIENAEEESLVRRGDGEFAEFVGADRRSHPTIIKAYLWP</sequence>
<evidence type="ECO:0000256" key="4">
    <source>
        <dbReference type="ARBA" id="ARBA00022692"/>
    </source>
</evidence>
<keyword evidence="10" id="KW-1185">Reference proteome</keyword>
<evidence type="ECO:0000256" key="7">
    <source>
        <dbReference type="ARBA" id="ARBA00023316"/>
    </source>
</evidence>
<evidence type="ECO:0000256" key="1">
    <source>
        <dbReference type="ARBA" id="ARBA00004308"/>
    </source>
</evidence>
<dbReference type="GO" id="GO:0030244">
    <property type="term" value="P:cellulose biosynthetic process"/>
    <property type="evidence" value="ECO:0007669"/>
    <property type="project" value="InterPro"/>
</dbReference>
<organism evidence="9 10">
    <name type="scientific">Miscanthus lutarioriparius</name>
    <dbReference type="NCBI Taxonomy" id="422564"/>
    <lineage>
        <taxon>Eukaryota</taxon>
        <taxon>Viridiplantae</taxon>
        <taxon>Streptophyta</taxon>
        <taxon>Embryophyta</taxon>
        <taxon>Tracheophyta</taxon>
        <taxon>Spermatophyta</taxon>
        <taxon>Magnoliopsida</taxon>
        <taxon>Liliopsida</taxon>
        <taxon>Poales</taxon>
        <taxon>Poaceae</taxon>
        <taxon>PACMAD clade</taxon>
        <taxon>Panicoideae</taxon>
        <taxon>Andropogonodae</taxon>
        <taxon>Andropogoneae</taxon>
        <taxon>Saccharinae</taxon>
        <taxon>Miscanthus</taxon>
    </lineage>
</organism>
<keyword evidence="4" id="KW-0812">Transmembrane</keyword>
<keyword evidence="3" id="KW-0808">Transferase</keyword>
<feature type="binding site" evidence="8">
    <location>
        <position position="11"/>
    </location>
    <ligand>
        <name>UDP-alpha-D-glucose</name>
        <dbReference type="ChEBI" id="CHEBI:58885"/>
    </ligand>
</feature>
<reference evidence="9" key="1">
    <citation type="submission" date="2020-10" db="EMBL/GenBank/DDBJ databases">
        <authorList>
            <person name="Han B."/>
            <person name="Lu T."/>
            <person name="Zhao Q."/>
            <person name="Huang X."/>
            <person name="Zhao Y."/>
        </authorList>
    </citation>
    <scope>NUCLEOTIDE SEQUENCE</scope>
</reference>
<protein>
    <recommendedName>
        <fullName evidence="11">Cellulose synthase</fullName>
    </recommendedName>
</protein>
<accession>A0A811QP76</accession>
<dbReference type="EMBL" id="CAJGYO010000011">
    <property type="protein sequence ID" value="CAD6260915.1"/>
    <property type="molecule type" value="Genomic_DNA"/>
</dbReference>
<dbReference type="OrthoDB" id="72851at2759"/>
<comment type="caution">
    <text evidence="9">The sequence shown here is derived from an EMBL/GenBank/DDBJ whole genome shotgun (WGS) entry which is preliminary data.</text>
</comment>
<evidence type="ECO:0000313" key="10">
    <source>
        <dbReference type="Proteomes" id="UP000604825"/>
    </source>
</evidence>
<evidence type="ECO:0000256" key="8">
    <source>
        <dbReference type="PIRSR" id="PIRSR605150-2"/>
    </source>
</evidence>
<keyword evidence="2" id="KW-0328">Glycosyltransferase</keyword>
<evidence type="ECO:0000256" key="5">
    <source>
        <dbReference type="ARBA" id="ARBA00022989"/>
    </source>
</evidence>
<dbReference type="GO" id="GO:0012505">
    <property type="term" value="C:endomembrane system"/>
    <property type="evidence" value="ECO:0007669"/>
    <property type="project" value="UniProtKB-SubCell"/>
</dbReference>
<dbReference type="Pfam" id="PF03552">
    <property type="entry name" value="Cellulose_synt"/>
    <property type="match status" value="1"/>
</dbReference>
<gene>
    <name evidence="9" type="ORF">NCGR_LOCUS44338</name>
</gene>
<dbReference type="Proteomes" id="UP000604825">
    <property type="component" value="Unassembled WGS sequence"/>
</dbReference>
<evidence type="ECO:0000256" key="3">
    <source>
        <dbReference type="ARBA" id="ARBA00022679"/>
    </source>
</evidence>
<evidence type="ECO:0000256" key="6">
    <source>
        <dbReference type="ARBA" id="ARBA00023136"/>
    </source>
</evidence>
<proteinExistence type="predicted"/>
<evidence type="ECO:0000313" key="9">
    <source>
        <dbReference type="EMBL" id="CAD6260915.1"/>
    </source>
</evidence>
<evidence type="ECO:0008006" key="11">
    <source>
        <dbReference type="Google" id="ProtNLM"/>
    </source>
</evidence>
<evidence type="ECO:0000256" key="2">
    <source>
        <dbReference type="ARBA" id="ARBA00022676"/>
    </source>
</evidence>
<keyword evidence="5" id="KW-1133">Transmembrane helix</keyword>
<feature type="binding site" evidence="8">
    <location>
        <position position="40"/>
    </location>
    <ligand>
        <name>UDP-alpha-D-glucose</name>
        <dbReference type="ChEBI" id="CHEBI:58885"/>
    </ligand>
</feature>
<dbReference type="AlphaFoldDB" id="A0A811QP76"/>
<dbReference type="InterPro" id="IPR005150">
    <property type="entry name" value="Cellulose_synth"/>
</dbReference>
<dbReference type="GO" id="GO:0016020">
    <property type="term" value="C:membrane"/>
    <property type="evidence" value="ECO:0007669"/>
    <property type="project" value="InterPro"/>
</dbReference>
<dbReference type="GO" id="GO:0071555">
    <property type="term" value="P:cell wall organization"/>
    <property type="evidence" value="ECO:0007669"/>
    <property type="project" value="UniProtKB-KW"/>
</dbReference>
<name>A0A811QP76_9POAL</name>
<dbReference type="GO" id="GO:0016760">
    <property type="term" value="F:cellulose synthase (UDP-forming) activity"/>
    <property type="evidence" value="ECO:0007669"/>
    <property type="project" value="InterPro"/>
</dbReference>
<dbReference type="PANTHER" id="PTHR13301">
    <property type="entry name" value="X-BOX TRANSCRIPTION FACTOR-RELATED"/>
    <property type="match status" value="1"/>
</dbReference>
<keyword evidence="7" id="KW-0961">Cell wall biogenesis/degradation</keyword>
<comment type="subcellular location">
    <subcellularLocation>
        <location evidence="1">Endomembrane system</location>
    </subcellularLocation>
</comment>
<keyword evidence="6" id="KW-0472">Membrane</keyword>